<reference evidence="1" key="1">
    <citation type="journal article" date="2009" name="J. Mol. Evol.">
        <title>The complete mitochondrial genome sequence of the hornwort Megaceros aenigmaticus shows a mixed mode of conservative yet dynamic evolution in early land plant mitochondrial genomes.</title>
        <authorList>
            <person name="Li L."/>
            <person name="Wang B."/>
            <person name="Liu Y."/>
            <person name="Qiu Y.L."/>
        </authorList>
    </citation>
    <scope>NUCLEOTIDE SEQUENCE</scope>
</reference>
<organism evidence="1">
    <name type="scientific">Nothoceros aenigmaticus</name>
    <dbReference type="NCBI Taxonomy" id="13813"/>
    <lineage>
        <taxon>Eukaryota</taxon>
        <taxon>Viridiplantae</taxon>
        <taxon>Streptophyta</taxon>
        <taxon>Embryophyta</taxon>
        <taxon>Anthocerotophyta</taxon>
        <taxon>Anthocerotopsida</taxon>
        <taxon>Dendrocerotidae</taxon>
        <taxon>Dendrocerotales</taxon>
        <taxon>Dendrocerotaceae</taxon>
        <taxon>Dendrocerotoideae</taxon>
        <taxon>Nothoceros</taxon>
    </lineage>
</organism>
<dbReference type="AlphaFoldDB" id="C3RYQ7"/>
<protein>
    <submittedName>
        <fullName evidence="1">Uncharacterized protein ORF126</fullName>
    </submittedName>
</protein>
<geneLocation type="mitochondrion" evidence="1"/>
<dbReference type="EMBL" id="EU660574">
    <property type="protein sequence ID" value="ACC86813.1"/>
    <property type="molecule type" value="Genomic_DNA"/>
</dbReference>
<dbReference type="RefSeq" id="YP_002860290.1">
    <property type="nucleotide sequence ID" value="NC_012651.1"/>
</dbReference>
<dbReference type="GeneID" id="7804552"/>
<sequence>MQDSSTLLLPLVLPIVYCHLPLCHPFVIFCHLAIRLLFAEMNGFYQSWLFITKARARLNVLRLALTPLCFPSRGSPPFFLSFFRLDAEGTTEEALGACHPSDASRVYRLAGRVLGWETERKREAEA</sequence>
<accession>C3RYQ7</accession>
<evidence type="ECO:0000313" key="1">
    <source>
        <dbReference type="EMBL" id="ACC86813.1"/>
    </source>
</evidence>
<name>C3RYQ7_9EMBR</name>
<proteinExistence type="predicted"/>
<gene>
    <name evidence="1" type="primary">ORF126</name>
    <name evidence="1" type="ORF">MeaeMp56</name>
</gene>
<keyword evidence="1" id="KW-0496">Mitochondrion</keyword>